<organism evidence="2">
    <name type="scientific">Hyalella azteca</name>
    <name type="common">Amphipod</name>
    <dbReference type="NCBI Taxonomy" id="294128"/>
    <lineage>
        <taxon>Eukaryota</taxon>
        <taxon>Metazoa</taxon>
        <taxon>Ecdysozoa</taxon>
        <taxon>Arthropoda</taxon>
        <taxon>Crustacea</taxon>
        <taxon>Multicrustacea</taxon>
        <taxon>Malacostraca</taxon>
        <taxon>Eumalacostraca</taxon>
        <taxon>Peracarida</taxon>
        <taxon>Amphipoda</taxon>
        <taxon>Senticaudata</taxon>
        <taxon>Talitrida</taxon>
        <taxon>Talitroidea</taxon>
        <taxon>Hyalellidae</taxon>
        <taxon>Hyalella</taxon>
    </lineage>
</organism>
<dbReference type="EMBL" id="JQDR03014192">
    <property type="protein sequence ID" value="KAA0188512.1"/>
    <property type="molecule type" value="Genomic_DNA"/>
</dbReference>
<feature type="region of interest" description="Disordered" evidence="1">
    <location>
        <begin position="41"/>
        <end position="76"/>
    </location>
</feature>
<gene>
    <name evidence="2" type="ORF">HAZT_HAZT010037</name>
</gene>
<protein>
    <submittedName>
        <fullName evidence="2">Uncharacterized protein</fullName>
    </submittedName>
</protein>
<accession>A0A6A0GW22</accession>
<sequence length="76" mass="8357">MYWTQAVVKFQRENPNSVGQLLDTDDWHRMYKELIVQAAQRPDDEESCVSVNAGAEDGTAGPNQSSVASANEAAEE</sequence>
<dbReference type="AlphaFoldDB" id="A0A6A0GW22"/>
<dbReference type="Proteomes" id="UP000711488">
    <property type="component" value="Unassembled WGS sequence"/>
</dbReference>
<comment type="caution">
    <text evidence="2">The sequence shown here is derived from an EMBL/GenBank/DDBJ whole genome shotgun (WGS) entry which is preliminary data.</text>
</comment>
<reference evidence="2" key="3">
    <citation type="submission" date="2019-06" db="EMBL/GenBank/DDBJ databases">
        <authorList>
            <person name="Poynton C."/>
            <person name="Hasenbein S."/>
            <person name="Benoit J.B."/>
            <person name="Sepulveda M.S."/>
            <person name="Poelchau M.F."/>
            <person name="Murali S.C."/>
            <person name="Chen S."/>
            <person name="Glastad K.M."/>
            <person name="Werren J.H."/>
            <person name="Vineis J.H."/>
            <person name="Bowen J.L."/>
            <person name="Friedrich M."/>
            <person name="Jones J."/>
            <person name="Robertson H.M."/>
            <person name="Feyereisen R."/>
            <person name="Mechler-Hickson A."/>
            <person name="Mathers N."/>
            <person name="Lee C.E."/>
            <person name="Colbourne J.K."/>
            <person name="Biales A."/>
            <person name="Johnston J.S."/>
            <person name="Wellborn G.A."/>
            <person name="Rosendale A.J."/>
            <person name="Cridge A.G."/>
            <person name="Munoz-Torres M.C."/>
            <person name="Bain P.A."/>
            <person name="Manny A.R."/>
            <person name="Major K.M."/>
            <person name="Lambert F.N."/>
            <person name="Vulpe C.D."/>
            <person name="Tuck P."/>
            <person name="Blalock B.J."/>
            <person name="Lin Y.-Y."/>
            <person name="Smith M.E."/>
            <person name="Ochoa-Acuna H."/>
            <person name="Chen M.-J.M."/>
            <person name="Childers C.P."/>
            <person name="Qu J."/>
            <person name="Dugan S."/>
            <person name="Lee S.L."/>
            <person name="Chao H."/>
            <person name="Dinh H."/>
            <person name="Han Y."/>
            <person name="Doddapaneni H."/>
            <person name="Worley K.C."/>
            <person name="Muzny D.M."/>
            <person name="Gibbs R.A."/>
            <person name="Richards S."/>
        </authorList>
    </citation>
    <scope>NUCLEOTIDE SEQUENCE</scope>
    <source>
        <strain evidence="2">HAZT.00-mixed</strain>
        <tissue evidence="2">Whole organism</tissue>
    </source>
</reference>
<reference evidence="2" key="1">
    <citation type="submission" date="2014-08" db="EMBL/GenBank/DDBJ databases">
        <authorList>
            <person name="Murali S."/>
            <person name="Richards S."/>
            <person name="Bandaranaike D."/>
            <person name="Bellair M."/>
            <person name="Blankenburg K."/>
            <person name="Chao H."/>
            <person name="Dinh H."/>
            <person name="Doddapaneni H."/>
            <person name="Dugan-Rocha S."/>
            <person name="Elkadiri S."/>
            <person name="Gnanaolivu R."/>
            <person name="Hughes D."/>
            <person name="Lee S."/>
            <person name="Li M."/>
            <person name="Ming W."/>
            <person name="Munidasa M."/>
            <person name="Muniz J."/>
            <person name="Nguyen L."/>
            <person name="Osuji N."/>
            <person name="Pu L.-L."/>
            <person name="Puazo M."/>
            <person name="Skinner E."/>
            <person name="Qu C."/>
            <person name="Quiroz J."/>
            <person name="Raj R."/>
            <person name="Weissenberger G."/>
            <person name="Xin Y."/>
            <person name="Zou X."/>
            <person name="Han Y."/>
            <person name="Worley K."/>
            <person name="Muzny D."/>
            <person name="Gibbs R."/>
        </authorList>
    </citation>
    <scope>NUCLEOTIDE SEQUENCE</scope>
    <source>
        <strain evidence="2">HAZT.00-mixed</strain>
        <tissue evidence="2">Whole organism</tissue>
    </source>
</reference>
<evidence type="ECO:0000256" key="1">
    <source>
        <dbReference type="SAM" id="MobiDB-lite"/>
    </source>
</evidence>
<proteinExistence type="predicted"/>
<evidence type="ECO:0000313" key="2">
    <source>
        <dbReference type="EMBL" id="KAA0188512.1"/>
    </source>
</evidence>
<reference evidence="2" key="2">
    <citation type="journal article" date="2018" name="Environ. Sci. Technol.">
        <title>The Toxicogenome of Hyalella azteca: A Model for Sediment Ecotoxicology and Evolutionary Toxicology.</title>
        <authorList>
            <person name="Poynton H.C."/>
            <person name="Hasenbein S."/>
            <person name="Benoit J.B."/>
            <person name="Sepulveda M.S."/>
            <person name="Poelchau M.F."/>
            <person name="Hughes D.S.T."/>
            <person name="Murali S.C."/>
            <person name="Chen S."/>
            <person name="Glastad K.M."/>
            <person name="Goodisman M.A.D."/>
            <person name="Werren J.H."/>
            <person name="Vineis J.H."/>
            <person name="Bowen J.L."/>
            <person name="Friedrich M."/>
            <person name="Jones J."/>
            <person name="Robertson H.M."/>
            <person name="Feyereisen R."/>
            <person name="Mechler-Hickson A."/>
            <person name="Mathers N."/>
            <person name="Lee C.E."/>
            <person name="Colbourne J.K."/>
            <person name="Biales A."/>
            <person name="Johnston J.S."/>
            <person name="Wellborn G.A."/>
            <person name="Rosendale A.J."/>
            <person name="Cridge A.G."/>
            <person name="Munoz-Torres M.C."/>
            <person name="Bain P.A."/>
            <person name="Manny A.R."/>
            <person name="Major K.M."/>
            <person name="Lambert F.N."/>
            <person name="Vulpe C.D."/>
            <person name="Tuck P."/>
            <person name="Blalock B.J."/>
            <person name="Lin Y.Y."/>
            <person name="Smith M.E."/>
            <person name="Ochoa-Acuna H."/>
            <person name="Chen M.M."/>
            <person name="Childers C.P."/>
            <person name="Qu J."/>
            <person name="Dugan S."/>
            <person name="Lee S.L."/>
            <person name="Chao H."/>
            <person name="Dinh H."/>
            <person name="Han Y."/>
            <person name="Doddapaneni H."/>
            <person name="Worley K.C."/>
            <person name="Muzny D.M."/>
            <person name="Gibbs R.A."/>
            <person name="Richards S."/>
        </authorList>
    </citation>
    <scope>NUCLEOTIDE SEQUENCE</scope>
    <source>
        <strain evidence="2">HAZT.00-mixed</strain>
        <tissue evidence="2">Whole organism</tissue>
    </source>
</reference>
<name>A0A6A0GW22_HYAAZ</name>
<feature type="compositionally biased region" description="Low complexity" evidence="1">
    <location>
        <begin position="65"/>
        <end position="76"/>
    </location>
</feature>